<gene>
    <name evidence="2" type="ORF">IM816_17695</name>
</gene>
<protein>
    <recommendedName>
        <fullName evidence="4">DUF3887 domain-containing protein</fullName>
    </recommendedName>
</protein>
<keyword evidence="3" id="KW-1185">Reference proteome</keyword>
<dbReference type="EMBL" id="CP063231">
    <property type="protein sequence ID" value="URL58395.1"/>
    <property type="molecule type" value="Genomic_DNA"/>
</dbReference>
<evidence type="ECO:0000313" key="2">
    <source>
        <dbReference type="EMBL" id="URL58395.1"/>
    </source>
</evidence>
<dbReference type="Proteomes" id="UP001056681">
    <property type="component" value="Chromosome"/>
</dbReference>
<dbReference type="RefSeq" id="WP_250339102.1">
    <property type="nucleotide sequence ID" value="NZ_CP063231.1"/>
</dbReference>
<feature type="transmembrane region" description="Helical" evidence="1">
    <location>
        <begin position="7"/>
        <end position="27"/>
    </location>
</feature>
<sequence>MTDRRVLNVLYVLVVLVVINLGATFYFQLTKTQTNPGTSHNGNTDSTLISAKDATDFARSAIDLYNAKNTHGLYLKFDELARLKITEKEFSDKISKVQGMMGQVQDFAYANASIAGREGDRTYLVLEYRTRLAGGTFKAGILKLTVAMKDGHPSLFGFYMAGQEE</sequence>
<accession>A0ABY4T4Z5</accession>
<evidence type="ECO:0008006" key="4">
    <source>
        <dbReference type="Google" id="ProtNLM"/>
    </source>
</evidence>
<name>A0ABY4T4Z5_9GAMM</name>
<reference evidence="2" key="1">
    <citation type="submission" date="2020-10" db="EMBL/GenBank/DDBJ databases">
        <title>Whole-genome sequence of Luteibacter sp. EIF3.</title>
        <authorList>
            <person name="Friedrich I."/>
            <person name="Hertel R."/>
            <person name="Daniel R."/>
        </authorList>
    </citation>
    <scope>NUCLEOTIDE SEQUENCE</scope>
    <source>
        <strain evidence="2">EIF3</strain>
    </source>
</reference>
<proteinExistence type="predicted"/>
<keyword evidence="1" id="KW-0812">Transmembrane</keyword>
<evidence type="ECO:0000256" key="1">
    <source>
        <dbReference type="SAM" id="Phobius"/>
    </source>
</evidence>
<keyword evidence="1" id="KW-1133">Transmembrane helix</keyword>
<evidence type="ECO:0000313" key="3">
    <source>
        <dbReference type="Proteomes" id="UP001056681"/>
    </source>
</evidence>
<organism evidence="2 3">
    <name type="scientific">Luteibacter flocculans</name>
    <dbReference type="NCBI Taxonomy" id="2780091"/>
    <lineage>
        <taxon>Bacteria</taxon>
        <taxon>Pseudomonadati</taxon>
        <taxon>Pseudomonadota</taxon>
        <taxon>Gammaproteobacteria</taxon>
        <taxon>Lysobacterales</taxon>
        <taxon>Rhodanobacteraceae</taxon>
        <taxon>Luteibacter</taxon>
    </lineage>
</organism>
<keyword evidence="1" id="KW-0472">Membrane</keyword>